<sequence>MVIAGACHCGNISFEFTWEPEPSEIPARACSCSFCAKHRGVWTSNPIGVLRVTIADPRLVSRYVFGTCTAQFHVCARCGVVPLVTSSLYEHIYAVVNVNTFNNVEPSLLSPSLVSFEGESVESRLARRRRNWISNVQFVEPTMAN</sequence>
<protein>
    <recommendedName>
        <fullName evidence="4">CENP-V/GFA domain-containing protein</fullName>
    </recommendedName>
</protein>
<reference evidence="5 6" key="1">
    <citation type="submission" date="2019-01" db="EMBL/GenBank/DDBJ databases">
        <title>Genomic insights into a novel species Rhodoferax sp.</title>
        <authorList>
            <person name="Jin L."/>
        </authorList>
    </citation>
    <scope>NUCLEOTIDE SEQUENCE [LARGE SCALE GENOMIC DNA]</scope>
    <source>
        <strain evidence="5 6">CHu59-6-5</strain>
    </source>
</reference>
<dbReference type="AlphaFoldDB" id="A0A515D8D2"/>
<dbReference type="KEGG" id="rhf:EUB48_04450"/>
<evidence type="ECO:0000259" key="4">
    <source>
        <dbReference type="PROSITE" id="PS51891"/>
    </source>
</evidence>
<name>A0A515D8D2_9BURK</name>
<dbReference type="OrthoDB" id="327703at2"/>
<comment type="similarity">
    <text evidence="1">Belongs to the Gfa family.</text>
</comment>
<evidence type="ECO:0000256" key="3">
    <source>
        <dbReference type="ARBA" id="ARBA00022833"/>
    </source>
</evidence>
<evidence type="ECO:0000313" key="5">
    <source>
        <dbReference type="EMBL" id="QDL36627.1"/>
    </source>
</evidence>
<dbReference type="EMBL" id="CP035503">
    <property type="protein sequence ID" value="QDL36627.1"/>
    <property type="molecule type" value="Genomic_DNA"/>
</dbReference>
<organism evidence="5 6">
    <name type="scientific">Rhodoferax sediminis</name>
    <dbReference type="NCBI Taxonomy" id="2509614"/>
    <lineage>
        <taxon>Bacteria</taxon>
        <taxon>Pseudomonadati</taxon>
        <taxon>Pseudomonadota</taxon>
        <taxon>Betaproteobacteria</taxon>
        <taxon>Burkholderiales</taxon>
        <taxon>Comamonadaceae</taxon>
        <taxon>Rhodoferax</taxon>
    </lineage>
</organism>
<gene>
    <name evidence="5" type="ORF">EUB48_04450</name>
</gene>
<dbReference type="GO" id="GO:0046872">
    <property type="term" value="F:metal ion binding"/>
    <property type="evidence" value="ECO:0007669"/>
    <property type="project" value="UniProtKB-KW"/>
</dbReference>
<keyword evidence="2" id="KW-0479">Metal-binding</keyword>
<dbReference type="PROSITE" id="PS51891">
    <property type="entry name" value="CENP_V_GFA"/>
    <property type="match status" value="1"/>
</dbReference>
<feature type="domain" description="CENP-V/GFA" evidence="4">
    <location>
        <begin position="3"/>
        <end position="122"/>
    </location>
</feature>
<proteinExistence type="inferred from homology"/>
<dbReference type="Gene3D" id="2.170.150.70">
    <property type="match status" value="1"/>
</dbReference>
<accession>A0A515D8D2</accession>
<dbReference type="InterPro" id="IPR006913">
    <property type="entry name" value="CENP-V/GFA"/>
</dbReference>
<dbReference type="GO" id="GO:0016846">
    <property type="term" value="F:carbon-sulfur lyase activity"/>
    <property type="evidence" value="ECO:0007669"/>
    <property type="project" value="InterPro"/>
</dbReference>
<evidence type="ECO:0000256" key="2">
    <source>
        <dbReference type="ARBA" id="ARBA00022723"/>
    </source>
</evidence>
<dbReference type="InterPro" id="IPR011057">
    <property type="entry name" value="Mss4-like_sf"/>
</dbReference>
<keyword evidence="3" id="KW-0862">Zinc</keyword>
<dbReference type="InterPro" id="IPR052355">
    <property type="entry name" value="CENP-V-like"/>
</dbReference>
<evidence type="ECO:0000256" key="1">
    <source>
        <dbReference type="ARBA" id="ARBA00005495"/>
    </source>
</evidence>
<evidence type="ECO:0000313" key="6">
    <source>
        <dbReference type="Proteomes" id="UP000316798"/>
    </source>
</evidence>
<keyword evidence="6" id="KW-1185">Reference proteome</keyword>
<dbReference type="Proteomes" id="UP000316798">
    <property type="component" value="Chromosome"/>
</dbReference>
<dbReference type="SUPFAM" id="SSF51316">
    <property type="entry name" value="Mss4-like"/>
    <property type="match status" value="1"/>
</dbReference>
<dbReference type="Pfam" id="PF04828">
    <property type="entry name" value="GFA"/>
    <property type="match status" value="1"/>
</dbReference>
<dbReference type="PANTHER" id="PTHR28620">
    <property type="entry name" value="CENTROMERE PROTEIN V"/>
    <property type="match status" value="1"/>
</dbReference>
<dbReference type="PANTHER" id="PTHR28620:SF1">
    <property type="entry name" value="CENP-V_GFA DOMAIN-CONTAINING PROTEIN"/>
    <property type="match status" value="1"/>
</dbReference>